<name>C6SJ67_NEIME</name>
<accession>C6SJ67</accession>
<organism evidence="1">
    <name type="scientific">Neisseria meningitidis alpha275</name>
    <dbReference type="NCBI Taxonomy" id="295996"/>
    <lineage>
        <taxon>Bacteria</taxon>
        <taxon>Pseudomonadati</taxon>
        <taxon>Pseudomonadota</taxon>
        <taxon>Betaproteobacteria</taxon>
        <taxon>Neisseriales</taxon>
        <taxon>Neisseriaceae</taxon>
        <taxon>Neisseria</taxon>
    </lineage>
</organism>
<evidence type="ECO:0000313" key="1">
    <source>
        <dbReference type="EMBL" id="CBA06818.1"/>
    </source>
</evidence>
<protein>
    <submittedName>
        <fullName evidence="1">Uncharacterized protein</fullName>
    </submittedName>
</protein>
<dbReference type="AlphaFoldDB" id="C6SJ67"/>
<reference evidence="1" key="1">
    <citation type="journal article" date="2008" name="Proc. Natl. Acad. Sci. U.S.A.">
        <title>Whole-genome comparison of disease and carriage strains provides insights into virulence evolution in Neisseria meningitidis.</title>
        <authorList>
            <person name="Schoen C."/>
            <person name="Blom J."/>
            <person name="Claus H."/>
            <person name="Schramm-Glueck A."/>
            <person name="Brandt P."/>
            <person name="Mueller T."/>
            <person name="Goesmann A."/>
            <person name="Joseph B."/>
            <person name="Konietzny S."/>
            <person name="Kurzai O."/>
            <person name="Schmitt C."/>
            <person name="Friedrich T."/>
            <person name="Linke B."/>
            <person name="Vogel U."/>
            <person name="Frosch M."/>
        </authorList>
    </citation>
    <scope>NUCLEOTIDE SEQUENCE</scope>
    <source>
        <strain evidence="1">Alpha275</strain>
    </source>
</reference>
<dbReference type="EMBL" id="AM889138">
    <property type="protein sequence ID" value="CBA06818.1"/>
    <property type="molecule type" value="Genomic_DNA"/>
</dbReference>
<proteinExistence type="predicted"/>
<gene>
    <name evidence="1" type="ORF">NMW_0987</name>
</gene>
<sequence>MVVNIQFHQNIPRQPVGTGYLNTPRHPKQVYLPAYAP</sequence>